<evidence type="ECO:0000313" key="1">
    <source>
        <dbReference type="EMBL" id="PIN08683.1"/>
    </source>
</evidence>
<reference evidence="2" key="1">
    <citation type="journal article" date="2018" name="Gigascience">
        <title>Genome assembly of the Pink Ipe (Handroanthus impetiginosus, Bignoniaceae), a highly valued, ecologically keystone Neotropical timber forest tree.</title>
        <authorList>
            <person name="Silva-Junior O.B."/>
            <person name="Grattapaglia D."/>
            <person name="Novaes E."/>
            <person name="Collevatti R.G."/>
        </authorList>
    </citation>
    <scope>NUCLEOTIDE SEQUENCE [LARGE SCALE GENOMIC DNA]</scope>
    <source>
        <strain evidence="2">cv. UFG-1</strain>
    </source>
</reference>
<accession>A0A2G9GTR6</accession>
<evidence type="ECO:0000313" key="2">
    <source>
        <dbReference type="Proteomes" id="UP000231279"/>
    </source>
</evidence>
<gene>
    <name evidence="1" type="ORF">CDL12_18748</name>
</gene>
<comment type="caution">
    <text evidence="1">The sequence shown here is derived from an EMBL/GenBank/DDBJ whole genome shotgun (WGS) entry which is preliminary data.</text>
</comment>
<dbReference type="Proteomes" id="UP000231279">
    <property type="component" value="Unassembled WGS sequence"/>
</dbReference>
<sequence length="57" mass="6327">MSSADLSCIRAAGANAGNNDRDRIGELLMKLHLRDYGNSFKSFCDDFWVEVSEGCHC</sequence>
<organism evidence="1 2">
    <name type="scientific">Handroanthus impetiginosus</name>
    <dbReference type="NCBI Taxonomy" id="429701"/>
    <lineage>
        <taxon>Eukaryota</taxon>
        <taxon>Viridiplantae</taxon>
        <taxon>Streptophyta</taxon>
        <taxon>Embryophyta</taxon>
        <taxon>Tracheophyta</taxon>
        <taxon>Spermatophyta</taxon>
        <taxon>Magnoliopsida</taxon>
        <taxon>eudicotyledons</taxon>
        <taxon>Gunneridae</taxon>
        <taxon>Pentapetalae</taxon>
        <taxon>asterids</taxon>
        <taxon>lamiids</taxon>
        <taxon>Lamiales</taxon>
        <taxon>Bignoniaceae</taxon>
        <taxon>Crescentiina</taxon>
        <taxon>Tabebuia alliance</taxon>
        <taxon>Handroanthus</taxon>
    </lineage>
</organism>
<proteinExistence type="predicted"/>
<protein>
    <submittedName>
        <fullName evidence="1">Uncharacterized protein</fullName>
    </submittedName>
</protein>
<name>A0A2G9GTR6_9LAMI</name>
<keyword evidence="2" id="KW-1185">Reference proteome</keyword>
<dbReference type="AlphaFoldDB" id="A0A2G9GTR6"/>
<dbReference type="EMBL" id="NKXS01003736">
    <property type="protein sequence ID" value="PIN08683.1"/>
    <property type="molecule type" value="Genomic_DNA"/>
</dbReference>